<sequence>MKLSKSLLGAILVGVTVQTAVTSCNKKSNETFKPTSEAQANPESQANPTNQNPNSVPSECPACGMG</sequence>
<keyword evidence="3" id="KW-1185">Reference proteome</keyword>
<comment type="caution">
    <text evidence="2">The sequence shown here is derived from an EMBL/GenBank/DDBJ whole genome shotgun (WGS) entry which is preliminary data.</text>
</comment>
<dbReference type="AlphaFoldDB" id="A0A5M6CJ14"/>
<dbReference type="PROSITE" id="PS51257">
    <property type="entry name" value="PROKAR_LIPOPROTEIN"/>
    <property type="match status" value="1"/>
</dbReference>
<evidence type="ECO:0000256" key="1">
    <source>
        <dbReference type="SAM" id="MobiDB-lite"/>
    </source>
</evidence>
<gene>
    <name evidence="2" type="ORF">F0919_10485</name>
</gene>
<accession>A0A5M6CJ14</accession>
<dbReference type="EMBL" id="VWSH01000002">
    <property type="protein sequence ID" value="KAA5535016.1"/>
    <property type="molecule type" value="Genomic_DNA"/>
</dbReference>
<name>A0A5M6CJ14_9BACT</name>
<feature type="compositionally biased region" description="Polar residues" evidence="1">
    <location>
        <begin position="26"/>
        <end position="57"/>
    </location>
</feature>
<evidence type="ECO:0000313" key="3">
    <source>
        <dbReference type="Proteomes" id="UP000323632"/>
    </source>
</evidence>
<proteinExistence type="predicted"/>
<dbReference type="Proteomes" id="UP000323632">
    <property type="component" value="Unassembled WGS sequence"/>
</dbReference>
<dbReference type="RefSeq" id="WP_150032695.1">
    <property type="nucleotide sequence ID" value="NZ_VWSH01000002.1"/>
</dbReference>
<protein>
    <submittedName>
        <fullName evidence="2">Uncharacterized protein</fullName>
    </submittedName>
</protein>
<feature type="region of interest" description="Disordered" evidence="1">
    <location>
        <begin position="26"/>
        <end position="66"/>
    </location>
</feature>
<evidence type="ECO:0000313" key="2">
    <source>
        <dbReference type="EMBL" id="KAA5535016.1"/>
    </source>
</evidence>
<reference evidence="2 3" key="1">
    <citation type="submission" date="2019-09" db="EMBL/GenBank/DDBJ databases">
        <title>Genome sequence and assembly of Taibaiella sp.</title>
        <authorList>
            <person name="Chhetri G."/>
        </authorList>
    </citation>
    <scope>NUCLEOTIDE SEQUENCE [LARGE SCALE GENOMIC DNA]</scope>
    <source>
        <strain evidence="2 3">KVB11</strain>
    </source>
</reference>
<organism evidence="2 3">
    <name type="scientific">Taibaiella lutea</name>
    <dbReference type="NCBI Taxonomy" id="2608001"/>
    <lineage>
        <taxon>Bacteria</taxon>
        <taxon>Pseudomonadati</taxon>
        <taxon>Bacteroidota</taxon>
        <taxon>Chitinophagia</taxon>
        <taxon>Chitinophagales</taxon>
        <taxon>Chitinophagaceae</taxon>
        <taxon>Taibaiella</taxon>
    </lineage>
</organism>